<gene>
    <name evidence="3" type="ORF">SAMN04488090_2688</name>
</gene>
<dbReference type="InterPro" id="IPR036390">
    <property type="entry name" value="WH_DNA-bd_sf"/>
</dbReference>
<dbReference type="CDD" id="cd18873">
    <property type="entry name" value="NUDIX_NadM_like"/>
    <property type="match status" value="1"/>
</dbReference>
<dbReference type="InterPro" id="IPR054105">
    <property type="entry name" value="WHD_NrtR"/>
</dbReference>
<dbReference type="InterPro" id="IPR000086">
    <property type="entry name" value="NUDIX_hydrolase_dom"/>
</dbReference>
<dbReference type="InterPro" id="IPR036388">
    <property type="entry name" value="WH-like_DNA-bd_sf"/>
</dbReference>
<dbReference type="Gene3D" id="3.90.79.10">
    <property type="entry name" value="Nucleoside Triphosphate Pyrophosphohydrolase"/>
    <property type="match status" value="1"/>
</dbReference>
<dbReference type="RefSeq" id="WP_093203001.1">
    <property type="nucleotide sequence ID" value="NZ_FNGS01000005.1"/>
</dbReference>
<dbReference type="SUPFAM" id="SSF55811">
    <property type="entry name" value="Nudix"/>
    <property type="match status" value="1"/>
</dbReference>
<dbReference type="STRING" id="563176.SAMN04488090_2688"/>
<dbReference type="PANTHER" id="PTHR43736">
    <property type="entry name" value="ADP-RIBOSE PYROPHOSPHATASE"/>
    <property type="match status" value="1"/>
</dbReference>
<dbReference type="AlphaFoldDB" id="A0A1G9R1B1"/>
<feature type="domain" description="Nudix hydrolase" evidence="1">
    <location>
        <begin position="21"/>
        <end position="163"/>
    </location>
</feature>
<sequence length="243" mass="28644">MENNEEIKQFMNSGHLLLPNISIDCVIFGFHDHQLKVLSVRFKKTEFNALPGGFVYLEEGVEQAARRILEERTGLKEIYLEQFYVFGQADRKNTDSHRRFLEENGIEADDNHWLLQRFISIGYYALVDFSKVTLRVDSLSEWCQWFEISDLPPLIMDHAEIVQKALKTLRLRLDYSLSAFTLLPETFTMSELQTLYETIQNRKLLRTNFQRKILSMDILERIDKKWTGGAHKAPYLYRLRSDV</sequence>
<dbReference type="EMBL" id="FNGS01000005">
    <property type="protein sequence ID" value="SDM17034.1"/>
    <property type="molecule type" value="Genomic_DNA"/>
</dbReference>
<proteinExistence type="predicted"/>
<dbReference type="Gene3D" id="1.10.10.10">
    <property type="entry name" value="Winged helix-like DNA-binding domain superfamily/Winged helix DNA-binding domain"/>
    <property type="match status" value="1"/>
</dbReference>
<dbReference type="Proteomes" id="UP000198901">
    <property type="component" value="Unassembled WGS sequence"/>
</dbReference>
<dbReference type="InterPro" id="IPR015797">
    <property type="entry name" value="NUDIX_hydrolase-like_dom_sf"/>
</dbReference>
<feature type="domain" description="NrtR DNA-binding winged helix" evidence="2">
    <location>
        <begin position="179"/>
        <end position="239"/>
    </location>
</feature>
<dbReference type="SUPFAM" id="SSF46785">
    <property type="entry name" value="Winged helix' DNA-binding domain"/>
    <property type="match status" value="1"/>
</dbReference>
<evidence type="ECO:0000259" key="2">
    <source>
        <dbReference type="Pfam" id="PF21906"/>
    </source>
</evidence>
<evidence type="ECO:0000259" key="1">
    <source>
        <dbReference type="Pfam" id="PF00293"/>
    </source>
</evidence>
<dbReference type="OrthoDB" id="9786141at2"/>
<name>A0A1G9R1B1_9BACT</name>
<dbReference type="Pfam" id="PF00293">
    <property type="entry name" value="NUDIX"/>
    <property type="match status" value="1"/>
</dbReference>
<dbReference type="PANTHER" id="PTHR43736:SF4">
    <property type="entry name" value="SLR1690 PROTEIN"/>
    <property type="match status" value="1"/>
</dbReference>
<keyword evidence="4" id="KW-1185">Reference proteome</keyword>
<evidence type="ECO:0000313" key="3">
    <source>
        <dbReference type="EMBL" id="SDM17034.1"/>
    </source>
</evidence>
<accession>A0A1G9R1B1</accession>
<organism evidence="3 4">
    <name type="scientific">Siphonobacter aquaeclarae</name>
    <dbReference type="NCBI Taxonomy" id="563176"/>
    <lineage>
        <taxon>Bacteria</taxon>
        <taxon>Pseudomonadati</taxon>
        <taxon>Bacteroidota</taxon>
        <taxon>Cytophagia</taxon>
        <taxon>Cytophagales</taxon>
        <taxon>Cytophagaceae</taxon>
        <taxon>Siphonobacter</taxon>
    </lineage>
</organism>
<evidence type="ECO:0000313" key="4">
    <source>
        <dbReference type="Proteomes" id="UP000198901"/>
    </source>
</evidence>
<protein>
    <submittedName>
        <fullName evidence="3">NUDIX domain-containing protein</fullName>
    </submittedName>
</protein>
<reference evidence="3 4" key="1">
    <citation type="submission" date="2016-10" db="EMBL/GenBank/DDBJ databases">
        <authorList>
            <person name="de Groot N.N."/>
        </authorList>
    </citation>
    <scope>NUCLEOTIDE SEQUENCE [LARGE SCALE GENOMIC DNA]</scope>
    <source>
        <strain evidence="3 4">DSM 21668</strain>
    </source>
</reference>
<dbReference type="Pfam" id="PF21906">
    <property type="entry name" value="WHD_NrtR"/>
    <property type="match status" value="1"/>
</dbReference>